<name>A0ABY6Z2V0_9BACL</name>
<feature type="transmembrane region" description="Helical" evidence="2">
    <location>
        <begin position="6"/>
        <end position="32"/>
    </location>
</feature>
<dbReference type="EMBL" id="CP104064">
    <property type="protein sequence ID" value="WAH36997.1"/>
    <property type="molecule type" value="Genomic_DNA"/>
</dbReference>
<keyword evidence="2" id="KW-1133">Transmembrane helix</keyword>
<dbReference type="RefSeq" id="WP_268044425.1">
    <property type="nucleotide sequence ID" value="NZ_CP104064.1"/>
</dbReference>
<dbReference type="Proteomes" id="UP001164803">
    <property type="component" value="Chromosome"/>
</dbReference>
<keyword evidence="2" id="KW-0812">Transmembrane</keyword>
<proteinExistence type="predicted"/>
<keyword evidence="1" id="KW-0175">Coiled coil</keyword>
<accession>A0ABY6Z2V0</accession>
<organism evidence="3 4">
    <name type="scientific">Alicyclobacillus dauci</name>
    <dbReference type="NCBI Taxonomy" id="1475485"/>
    <lineage>
        <taxon>Bacteria</taxon>
        <taxon>Bacillati</taxon>
        <taxon>Bacillota</taxon>
        <taxon>Bacilli</taxon>
        <taxon>Bacillales</taxon>
        <taxon>Alicyclobacillaceae</taxon>
        <taxon>Alicyclobacillus</taxon>
    </lineage>
</organism>
<reference evidence="3" key="1">
    <citation type="submission" date="2022-08" db="EMBL/GenBank/DDBJ databases">
        <title>Alicyclobacillus dauci DSM2870, complete genome.</title>
        <authorList>
            <person name="Wang Q."/>
            <person name="Cai R."/>
            <person name="Wang Z."/>
        </authorList>
    </citation>
    <scope>NUCLEOTIDE SEQUENCE</scope>
    <source>
        <strain evidence="3">DSM 28700</strain>
    </source>
</reference>
<gene>
    <name evidence="3" type="ORF">NZD86_23045</name>
</gene>
<feature type="coiled-coil region" evidence="1">
    <location>
        <begin position="65"/>
        <end position="92"/>
    </location>
</feature>
<keyword evidence="2" id="KW-0472">Membrane</keyword>
<evidence type="ECO:0000313" key="3">
    <source>
        <dbReference type="EMBL" id="WAH36997.1"/>
    </source>
</evidence>
<dbReference type="Pfam" id="PF14584">
    <property type="entry name" value="DUF4446"/>
    <property type="match status" value="1"/>
</dbReference>
<evidence type="ECO:0000256" key="2">
    <source>
        <dbReference type="SAM" id="Phobius"/>
    </source>
</evidence>
<sequence>MIFQTLAHYTLYIAVASAVLSIICLILAIVAVSGNRRMKRRLQQWKDISTTADLEEVFASTKQAVASIRHQVMETEQALQQLEDEMKRKVSTPQIQRYNAFAEVGSDLSYSVALLDEEGDGVVLTSIYGRDDSVTYGKPVNKGDSNYLLTTEEKAVIKASLRKGNHPYEVKSMS</sequence>
<keyword evidence="4" id="KW-1185">Reference proteome</keyword>
<evidence type="ECO:0000256" key="1">
    <source>
        <dbReference type="SAM" id="Coils"/>
    </source>
</evidence>
<protein>
    <submittedName>
        <fullName evidence="3">DUF4446 family protein</fullName>
    </submittedName>
</protein>
<evidence type="ECO:0000313" key="4">
    <source>
        <dbReference type="Proteomes" id="UP001164803"/>
    </source>
</evidence>
<dbReference type="InterPro" id="IPR027981">
    <property type="entry name" value="DUF4446"/>
</dbReference>